<keyword evidence="1" id="KW-0238">DNA-binding</keyword>
<dbReference type="EMBL" id="MOXD01000006">
    <property type="protein sequence ID" value="OMQ22464.1"/>
    <property type="molecule type" value="Genomic_DNA"/>
</dbReference>
<dbReference type="OrthoDB" id="6497033at2"/>
<dbReference type="STRING" id="2034155.BMI79_13230"/>
<comment type="caution">
    <text evidence="3">The sequence shown here is derived from an EMBL/GenBank/DDBJ whole genome shotgun (WGS) entry which is preliminary data.</text>
</comment>
<proteinExistence type="predicted"/>
<evidence type="ECO:0000313" key="4">
    <source>
        <dbReference type="Proteomes" id="UP000216021"/>
    </source>
</evidence>
<dbReference type="GO" id="GO:0006355">
    <property type="term" value="P:regulation of DNA-templated transcription"/>
    <property type="evidence" value="ECO:0007669"/>
    <property type="project" value="InterPro"/>
</dbReference>
<dbReference type="GO" id="GO:0003677">
    <property type="term" value="F:DNA binding"/>
    <property type="evidence" value="ECO:0007669"/>
    <property type="project" value="UniProtKB-KW"/>
</dbReference>
<name>A0A1S8CII3_9GAMM</name>
<keyword evidence="4" id="KW-1185">Reference proteome</keyword>
<dbReference type="PROSITE" id="PS50043">
    <property type="entry name" value="HTH_LUXR_2"/>
    <property type="match status" value="1"/>
</dbReference>
<dbReference type="Pfam" id="PF00196">
    <property type="entry name" value="GerE"/>
    <property type="match status" value="1"/>
</dbReference>
<organism evidence="3 4">
    <name type="scientific">Serratia oryzae</name>
    <dbReference type="NCBI Taxonomy" id="2034155"/>
    <lineage>
        <taxon>Bacteria</taxon>
        <taxon>Pseudomonadati</taxon>
        <taxon>Pseudomonadota</taxon>
        <taxon>Gammaproteobacteria</taxon>
        <taxon>Enterobacterales</taxon>
        <taxon>Yersiniaceae</taxon>
        <taxon>Serratia</taxon>
    </lineage>
</organism>
<dbReference type="InterPro" id="IPR036388">
    <property type="entry name" value="WH-like_DNA-bd_sf"/>
</dbReference>
<sequence length="202" mass="22689">MESVKILLQCPCEFTRIGMISLLNTHDSDAKANRVVSVSSLEQAEDVLVMNDKLDIIILTLNSLYYNAVELLDVLSRRIPIHHPGSKIIILTDKKCIEALKRHLKGIENFGTILEICVPIEKIQSELLKMDSLDKSLTNSAIKANCVLSSRELTILKKLLHGKSISQVAKELALNYKTISHYKRSAMSKLGIRTLHPLFIPF</sequence>
<dbReference type="Proteomes" id="UP000216021">
    <property type="component" value="Unassembled WGS sequence"/>
</dbReference>
<dbReference type="SMART" id="SM00421">
    <property type="entry name" value="HTH_LUXR"/>
    <property type="match status" value="1"/>
</dbReference>
<evidence type="ECO:0000259" key="2">
    <source>
        <dbReference type="PROSITE" id="PS50043"/>
    </source>
</evidence>
<dbReference type="InterPro" id="IPR000792">
    <property type="entry name" value="Tscrpt_reg_LuxR_C"/>
</dbReference>
<dbReference type="AlphaFoldDB" id="A0A1S8CII3"/>
<dbReference type="InterPro" id="IPR016032">
    <property type="entry name" value="Sig_transdc_resp-reg_C-effctor"/>
</dbReference>
<dbReference type="RefSeq" id="WP_076942670.1">
    <property type="nucleotide sequence ID" value="NZ_MOXD01000006.1"/>
</dbReference>
<protein>
    <recommendedName>
        <fullName evidence="2">HTH luxR-type domain-containing protein</fullName>
    </recommendedName>
</protein>
<feature type="domain" description="HTH luxR-type" evidence="2">
    <location>
        <begin position="141"/>
        <end position="202"/>
    </location>
</feature>
<dbReference type="SUPFAM" id="SSF46894">
    <property type="entry name" value="C-terminal effector domain of the bipartite response regulators"/>
    <property type="match status" value="1"/>
</dbReference>
<evidence type="ECO:0000256" key="1">
    <source>
        <dbReference type="ARBA" id="ARBA00023125"/>
    </source>
</evidence>
<reference evidence="3 4" key="1">
    <citation type="submission" date="2016-11" db="EMBL/GenBank/DDBJ databases">
        <title>Rahnella oryzae sp. nov., isolated from rice root.</title>
        <authorList>
            <person name="Zhang X.-X."/>
            <person name="Zhang J."/>
        </authorList>
    </citation>
    <scope>NUCLEOTIDE SEQUENCE [LARGE SCALE GENOMIC DNA]</scope>
    <source>
        <strain evidence="3 4">J11-6</strain>
    </source>
</reference>
<accession>A0A1S8CII3</accession>
<dbReference type="PRINTS" id="PR00038">
    <property type="entry name" value="HTHLUXR"/>
</dbReference>
<dbReference type="Gene3D" id="1.10.10.10">
    <property type="entry name" value="Winged helix-like DNA-binding domain superfamily/Winged helix DNA-binding domain"/>
    <property type="match status" value="1"/>
</dbReference>
<evidence type="ECO:0000313" key="3">
    <source>
        <dbReference type="EMBL" id="OMQ22464.1"/>
    </source>
</evidence>
<gene>
    <name evidence="3" type="ORF">BMI79_13230</name>
</gene>